<evidence type="ECO:0000313" key="10">
    <source>
        <dbReference type="EMBL" id="HJA90413.1"/>
    </source>
</evidence>
<evidence type="ECO:0000259" key="9">
    <source>
        <dbReference type="PROSITE" id="PS50109"/>
    </source>
</evidence>
<dbReference type="GO" id="GO:0004721">
    <property type="term" value="F:phosphoprotein phosphatase activity"/>
    <property type="evidence" value="ECO:0007669"/>
    <property type="project" value="TreeGrafter"/>
</dbReference>
<keyword evidence="8" id="KW-0812">Transmembrane</keyword>
<dbReference type="GO" id="GO:0000155">
    <property type="term" value="F:phosphorelay sensor kinase activity"/>
    <property type="evidence" value="ECO:0007669"/>
    <property type="project" value="InterPro"/>
</dbReference>
<reference evidence="10" key="2">
    <citation type="submission" date="2021-04" db="EMBL/GenBank/DDBJ databases">
        <authorList>
            <person name="Gilroy R."/>
        </authorList>
    </citation>
    <scope>NUCLEOTIDE SEQUENCE</scope>
    <source>
        <strain evidence="10">CHK171-505</strain>
    </source>
</reference>
<dbReference type="AlphaFoldDB" id="A0A9D2I285"/>
<dbReference type="EC" id="2.7.13.3" evidence="3"/>
<dbReference type="EMBL" id="DWYW01000147">
    <property type="protein sequence ID" value="HJA90413.1"/>
    <property type="molecule type" value="Genomic_DNA"/>
</dbReference>
<dbReference type="InterPro" id="IPR036890">
    <property type="entry name" value="HATPase_C_sf"/>
</dbReference>
<dbReference type="Pfam" id="PF02518">
    <property type="entry name" value="HATPase_c"/>
    <property type="match status" value="1"/>
</dbReference>
<name>A0A9D2I285_9LACT</name>
<evidence type="ECO:0000313" key="11">
    <source>
        <dbReference type="Proteomes" id="UP000886856"/>
    </source>
</evidence>
<keyword evidence="8" id="KW-1133">Transmembrane helix</keyword>
<dbReference type="InterPro" id="IPR003594">
    <property type="entry name" value="HATPase_dom"/>
</dbReference>
<dbReference type="Pfam" id="PF00512">
    <property type="entry name" value="HisKA"/>
    <property type="match status" value="1"/>
</dbReference>
<dbReference type="InterPro" id="IPR036097">
    <property type="entry name" value="HisK_dim/P_sf"/>
</dbReference>
<keyword evidence="5" id="KW-0808">Transferase</keyword>
<evidence type="ECO:0000256" key="8">
    <source>
        <dbReference type="SAM" id="Phobius"/>
    </source>
</evidence>
<evidence type="ECO:0000256" key="2">
    <source>
        <dbReference type="ARBA" id="ARBA00004370"/>
    </source>
</evidence>
<dbReference type="InterPro" id="IPR004358">
    <property type="entry name" value="Sig_transdc_His_kin-like_C"/>
</dbReference>
<evidence type="ECO:0000256" key="5">
    <source>
        <dbReference type="ARBA" id="ARBA00022679"/>
    </source>
</evidence>
<dbReference type="SUPFAM" id="SSF47384">
    <property type="entry name" value="Homodimeric domain of signal transducing histidine kinase"/>
    <property type="match status" value="1"/>
</dbReference>
<comment type="caution">
    <text evidence="10">The sequence shown here is derived from an EMBL/GenBank/DDBJ whole genome shotgun (WGS) entry which is preliminary data.</text>
</comment>
<evidence type="ECO:0000256" key="7">
    <source>
        <dbReference type="ARBA" id="ARBA00023012"/>
    </source>
</evidence>
<comment type="subcellular location">
    <subcellularLocation>
        <location evidence="2">Membrane</location>
    </subcellularLocation>
</comment>
<gene>
    <name evidence="10" type="ORF">H9948_06445</name>
</gene>
<dbReference type="Gene3D" id="3.30.565.10">
    <property type="entry name" value="Histidine kinase-like ATPase, C-terminal domain"/>
    <property type="match status" value="1"/>
</dbReference>
<feature type="transmembrane region" description="Helical" evidence="8">
    <location>
        <begin position="6"/>
        <end position="28"/>
    </location>
</feature>
<dbReference type="GO" id="GO:0005886">
    <property type="term" value="C:plasma membrane"/>
    <property type="evidence" value="ECO:0007669"/>
    <property type="project" value="TreeGrafter"/>
</dbReference>
<keyword evidence="7" id="KW-0902">Two-component regulatory system</keyword>
<dbReference type="SUPFAM" id="SSF55874">
    <property type="entry name" value="ATPase domain of HSP90 chaperone/DNA topoisomerase II/histidine kinase"/>
    <property type="match status" value="1"/>
</dbReference>
<reference evidence="10" key="1">
    <citation type="journal article" date="2021" name="PeerJ">
        <title>Extensive microbial diversity within the chicken gut microbiome revealed by metagenomics and culture.</title>
        <authorList>
            <person name="Gilroy R."/>
            <person name="Ravi A."/>
            <person name="Getino M."/>
            <person name="Pursley I."/>
            <person name="Horton D.L."/>
            <person name="Alikhan N.F."/>
            <person name="Baker D."/>
            <person name="Gharbi K."/>
            <person name="Hall N."/>
            <person name="Watson M."/>
            <person name="Adriaenssens E.M."/>
            <person name="Foster-Nyarko E."/>
            <person name="Jarju S."/>
            <person name="Secka A."/>
            <person name="Antonio M."/>
            <person name="Oren A."/>
            <person name="Chaudhuri R.R."/>
            <person name="La Ragione R."/>
            <person name="Hildebrand F."/>
            <person name="Pallen M.J."/>
        </authorList>
    </citation>
    <scope>NUCLEOTIDE SEQUENCE</scope>
    <source>
        <strain evidence="10">CHK171-505</strain>
    </source>
</reference>
<evidence type="ECO:0000256" key="3">
    <source>
        <dbReference type="ARBA" id="ARBA00012438"/>
    </source>
</evidence>
<protein>
    <recommendedName>
        <fullName evidence="3">histidine kinase</fullName>
        <ecNumber evidence="3">2.7.13.3</ecNumber>
    </recommendedName>
</protein>
<dbReference type="InterPro" id="IPR005467">
    <property type="entry name" value="His_kinase_dom"/>
</dbReference>
<dbReference type="Gene3D" id="1.10.287.130">
    <property type="match status" value="1"/>
</dbReference>
<dbReference type="PANTHER" id="PTHR45453">
    <property type="entry name" value="PHOSPHATE REGULON SENSOR PROTEIN PHOR"/>
    <property type="match status" value="1"/>
</dbReference>
<keyword evidence="6 10" id="KW-0418">Kinase</keyword>
<organism evidence="10 11">
    <name type="scientific">Candidatus Jeotgalibaca merdavium</name>
    <dbReference type="NCBI Taxonomy" id="2838627"/>
    <lineage>
        <taxon>Bacteria</taxon>
        <taxon>Bacillati</taxon>
        <taxon>Bacillota</taxon>
        <taxon>Bacilli</taxon>
        <taxon>Lactobacillales</taxon>
        <taxon>Carnobacteriaceae</taxon>
        <taxon>Jeotgalibaca</taxon>
    </lineage>
</organism>
<accession>A0A9D2I285</accession>
<sequence length="414" mass="46442">MIEKLRYKFIFITMTSVFVVMTGILILLNGFNYYHTVQRADDILAILADNNGTFPQLNEPPNGRIPDELVMPAAGFTSETPFETRFFKVVMDKNGRINQIDTSRIRSISTEEAGEYAIEVVDSERQSGYQNDFRFKQVVAADGSMMVLFVDNHRELETFRSFLKNAVLIGSVSFLLILLLVIVFSKRVVAPVQENLNKQKQFITDAGHEIKTPLTIISANNDVQELIDGESEWTKSTRNQIVRLNQLVEAMLALARMEEEGFLLKKETVSLSEIVAEEASPFQLLSDQRGQSFSVAIEADIILQANPDSLRQLCAILLDNAQKYVIDQGAIQLSLKTDKKKAVLSVQNTVAVMPEDLDRLFDRFYRENESRNQSAGGYGIGLSLAQAIVHQHGGSIHALALSDQHIQFQIVLPL</sequence>
<feature type="transmembrane region" description="Helical" evidence="8">
    <location>
        <begin position="162"/>
        <end position="184"/>
    </location>
</feature>
<dbReference type="CDD" id="cd00082">
    <property type="entry name" value="HisKA"/>
    <property type="match status" value="1"/>
</dbReference>
<feature type="domain" description="Histidine kinase" evidence="9">
    <location>
        <begin position="205"/>
        <end position="414"/>
    </location>
</feature>
<dbReference type="InterPro" id="IPR003661">
    <property type="entry name" value="HisK_dim/P_dom"/>
</dbReference>
<proteinExistence type="predicted"/>
<dbReference type="PANTHER" id="PTHR45453:SF1">
    <property type="entry name" value="PHOSPHATE REGULON SENSOR PROTEIN PHOR"/>
    <property type="match status" value="1"/>
</dbReference>
<dbReference type="PROSITE" id="PS50109">
    <property type="entry name" value="HIS_KIN"/>
    <property type="match status" value="1"/>
</dbReference>
<keyword evidence="4" id="KW-0597">Phosphoprotein</keyword>
<dbReference type="Proteomes" id="UP000886856">
    <property type="component" value="Unassembled WGS sequence"/>
</dbReference>
<comment type="catalytic activity">
    <reaction evidence="1">
        <text>ATP + protein L-histidine = ADP + protein N-phospho-L-histidine.</text>
        <dbReference type="EC" id="2.7.13.3"/>
    </reaction>
</comment>
<dbReference type="SMART" id="SM00388">
    <property type="entry name" value="HisKA"/>
    <property type="match status" value="1"/>
</dbReference>
<evidence type="ECO:0000256" key="4">
    <source>
        <dbReference type="ARBA" id="ARBA00022553"/>
    </source>
</evidence>
<keyword evidence="8" id="KW-0472">Membrane</keyword>
<dbReference type="GO" id="GO:0016036">
    <property type="term" value="P:cellular response to phosphate starvation"/>
    <property type="evidence" value="ECO:0007669"/>
    <property type="project" value="TreeGrafter"/>
</dbReference>
<dbReference type="InterPro" id="IPR050351">
    <property type="entry name" value="BphY/WalK/GraS-like"/>
</dbReference>
<evidence type="ECO:0000256" key="6">
    <source>
        <dbReference type="ARBA" id="ARBA00022777"/>
    </source>
</evidence>
<evidence type="ECO:0000256" key="1">
    <source>
        <dbReference type="ARBA" id="ARBA00000085"/>
    </source>
</evidence>
<dbReference type="SMART" id="SM00387">
    <property type="entry name" value="HATPase_c"/>
    <property type="match status" value="1"/>
</dbReference>
<dbReference type="PRINTS" id="PR00344">
    <property type="entry name" value="BCTRLSENSOR"/>
</dbReference>